<dbReference type="EMBL" id="LAZR01026110">
    <property type="protein sequence ID" value="KKL69767.1"/>
    <property type="molecule type" value="Genomic_DNA"/>
</dbReference>
<accession>A0A0F9H397</accession>
<name>A0A0F9H397_9ZZZZ</name>
<proteinExistence type="predicted"/>
<reference evidence="1" key="1">
    <citation type="journal article" date="2015" name="Nature">
        <title>Complex archaea that bridge the gap between prokaryotes and eukaryotes.</title>
        <authorList>
            <person name="Spang A."/>
            <person name="Saw J.H."/>
            <person name="Jorgensen S.L."/>
            <person name="Zaremba-Niedzwiedzka K."/>
            <person name="Martijn J."/>
            <person name="Lind A.E."/>
            <person name="van Eijk R."/>
            <person name="Schleper C."/>
            <person name="Guy L."/>
            <person name="Ettema T.J."/>
        </authorList>
    </citation>
    <scope>NUCLEOTIDE SEQUENCE</scope>
</reference>
<comment type="caution">
    <text evidence="1">The sequence shown here is derived from an EMBL/GenBank/DDBJ whole genome shotgun (WGS) entry which is preliminary data.</text>
</comment>
<evidence type="ECO:0000313" key="1">
    <source>
        <dbReference type="EMBL" id="KKL69767.1"/>
    </source>
</evidence>
<organism evidence="1">
    <name type="scientific">marine sediment metagenome</name>
    <dbReference type="NCBI Taxonomy" id="412755"/>
    <lineage>
        <taxon>unclassified sequences</taxon>
        <taxon>metagenomes</taxon>
        <taxon>ecological metagenomes</taxon>
    </lineage>
</organism>
<protein>
    <submittedName>
        <fullName evidence="1">Uncharacterized protein</fullName>
    </submittedName>
</protein>
<dbReference type="AlphaFoldDB" id="A0A0F9H397"/>
<gene>
    <name evidence="1" type="ORF">LCGC14_2111640</name>
</gene>
<sequence>MLQLCGRYELELVRNGKVIHQAKGQNLVTTLGENYAANRFGTTGLPTAIDWIALGDGTTAAAKSDTDLGGTEHNRTASTSDTTTGNSITFVFAITAGGSITVSEAGLFNNAAAGPASGTMVARFLTQQFNMGVGDVLNVTWQLEFTGVE</sequence>